<evidence type="ECO:0000313" key="2">
    <source>
        <dbReference type="EMBL" id="KAF2083723.1"/>
    </source>
</evidence>
<dbReference type="Proteomes" id="UP000799776">
    <property type="component" value="Unassembled WGS sequence"/>
</dbReference>
<keyword evidence="3" id="KW-1185">Reference proteome</keyword>
<feature type="compositionally biased region" description="Basic residues" evidence="1">
    <location>
        <begin position="347"/>
        <end position="360"/>
    </location>
</feature>
<feature type="compositionally biased region" description="Low complexity" evidence="1">
    <location>
        <begin position="271"/>
        <end position="285"/>
    </location>
</feature>
<accession>A0A9P4HPR4</accession>
<feature type="region of interest" description="Disordered" evidence="1">
    <location>
        <begin position="379"/>
        <end position="402"/>
    </location>
</feature>
<feature type="compositionally biased region" description="Low complexity" evidence="1">
    <location>
        <begin position="295"/>
        <end position="308"/>
    </location>
</feature>
<dbReference type="AlphaFoldDB" id="A0A9P4HPR4"/>
<protein>
    <submittedName>
        <fullName evidence="2">Uncharacterized protein</fullName>
    </submittedName>
</protein>
<reference evidence="2" key="1">
    <citation type="journal article" date="2020" name="Stud. Mycol.">
        <title>101 Dothideomycetes genomes: a test case for predicting lifestyles and emergence of pathogens.</title>
        <authorList>
            <person name="Haridas S."/>
            <person name="Albert R."/>
            <person name="Binder M."/>
            <person name="Bloem J."/>
            <person name="Labutti K."/>
            <person name="Salamov A."/>
            <person name="Andreopoulos B."/>
            <person name="Baker S."/>
            <person name="Barry K."/>
            <person name="Bills G."/>
            <person name="Bluhm B."/>
            <person name="Cannon C."/>
            <person name="Castanera R."/>
            <person name="Culley D."/>
            <person name="Daum C."/>
            <person name="Ezra D."/>
            <person name="Gonzalez J."/>
            <person name="Henrissat B."/>
            <person name="Kuo A."/>
            <person name="Liang C."/>
            <person name="Lipzen A."/>
            <person name="Lutzoni F."/>
            <person name="Magnuson J."/>
            <person name="Mondo S."/>
            <person name="Nolan M."/>
            <person name="Ohm R."/>
            <person name="Pangilinan J."/>
            <person name="Park H.-J."/>
            <person name="Ramirez L."/>
            <person name="Alfaro M."/>
            <person name="Sun H."/>
            <person name="Tritt A."/>
            <person name="Yoshinaga Y."/>
            <person name="Zwiers L.-H."/>
            <person name="Turgeon B."/>
            <person name="Goodwin S."/>
            <person name="Spatafora J."/>
            <person name="Crous P."/>
            <person name="Grigoriev I."/>
        </authorList>
    </citation>
    <scope>NUCLEOTIDE SEQUENCE</scope>
    <source>
        <strain evidence="2">CBS 121410</strain>
    </source>
</reference>
<feature type="compositionally biased region" description="Polar residues" evidence="1">
    <location>
        <begin position="170"/>
        <end position="185"/>
    </location>
</feature>
<dbReference type="OrthoDB" id="3942718at2759"/>
<name>A0A9P4HPR4_9PEZI</name>
<feature type="region of interest" description="Disordered" evidence="1">
    <location>
        <begin position="170"/>
        <end position="202"/>
    </location>
</feature>
<proteinExistence type="predicted"/>
<feature type="region of interest" description="Disordered" evidence="1">
    <location>
        <begin position="341"/>
        <end position="362"/>
    </location>
</feature>
<evidence type="ECO:0000313" key="3">
    <source>
        <dbReference type="Proteomes" id="UP000799776"/>
    </source>
</evidence>
<sequence length="402" mass="43515">METAATLAVLEQQRLYLMSGLSRTRIIIDGIHAKLASVEQSLQSPEKLQRAKKKKLQHTRWRVKTTLRNCENEQHALFQNLRACEERIWQLQAAMYPAYSNAQLAMGYTSPLQPWFSTQTIDPGWVEQAQQLIRPDAPVSAQLANLSLTEPYGNSLASATWQWPSVQWQPEDSHASHSQLHSFPSVSLDPHDIGSPGPIECIDDTGTTHYIYNSRSGSSNKDSAAGTRQSLEVLRPTPNALVFRPEAGVNVPLYSPNAVLSASSRDPPEPSTSGSGDTATTTNNSLSQQAGQTRPAHPSPSAAKASDAGEPDDKSGAGEDEEPARRYSAAAVDLLLYRFSHPDPTKAKRGSKGHAHRKARSSLGNIDAAAVFGIKATGDRAEEVPEEAEEVAASQTVPPLSA</sequence>
<organism evidence="2 3">
    <name type="scientific">Saccharata proteae CBS 121410</name>
    <dbReference type="NCBI Taxonomy" id="1314787"/>
    <lineage>
        <taxon>Eukaryota</taxon>
        <taxon>Fungi</taxon>
        <taxon>Dikarya</taxon>
        <taxon>Ascomycota</taxon>
        <taxon>Pezizomycotina</taxon>
        <taxon>Dothideomycetes</taxon>
        <taxon>Dothideomycetes incertae sedis</taxon>
        <taxon>Botryosphaeriales</taxon>
        <taxon>Saccharataceae</taxon>
        <taxon>Saccharata</taxon>
    </lineage>
</organism>
<dbReference type="EMBL" id="ML978761">
    <property type="protein sequence ID" value="KAF2083723.1"/>
    <property type="molecule type" value="Genomic_DNA"/>
</dbReference>
<comment type="caution">
    <text evidence="2">The sequence shown here is derived from an EMBL/GenBank/DDBJ whole genome shotgun (WGS) entry which is preliminary data.</text>
</comment>
<feature type="region of interest" description="Disordered" evidence="1">
    <location>
        <begin position="259"/>
        <end position="325"/>
    </location>
</feature>
<gene>
    <name evidence="2" type="ORF">K490DRAFT_60224</name>
</gene>
<evidence type="ECO:0000256" key="1">
    <source>
        <dbReference type="SAM" id="MobiDB-lite"/>
    </source>
</evidence>